<dbReference type="Pfam" id="PF04418">
    <property type="entry name" value="DUF543"/>
    <property type="match status" value="1"/>
</dbReference>
<keyword evidence="5" id="KW-0999">Mitochondrion inner membrane</keyword>
<dbReference type="GO" id="GO:0061617">
    <property type="term" value="C:MICOS complex"/>
    <property type="evidence" value="ECO:0007669"/>
    <property type="project" value="InterPro"/>
</dbReference>
<evidence type="ECO:0000256" key="8">
    <source>
        <dbReference type="ARBA" id="ARBA00023136"/>
    </source>
</evidence>
<feature type="compositionally biased region" description="Low complexity" evidence="9">
    <location>
        <begin position="98"/>
        <end position="120"/>
    </location>
</feature>
<keyword evidence="4" id="KW-0812">Transmembrane</keyword>
<proteinExistence type="inferred from homology"/>
<dbReference type="EMBL" id="CM027686">
    <property type="protein sequence ID" value="KAG0523658.1"/>
    <property type="molecule type" value="Genomic_DNA"/>
</dbReference>
<comment type="function">
    <text evidence="1">Component of the MICOS complex, a large protein complex of the mitochondrial inner membrane that plays crucial roles in the maintenance of crista junctions, inner membrane architecture, and formation of contact sites to the outer membrane.</text>
</comment>
<evidence type="ECO:0000256" key="7">
    <source>
        <dbReference type="ARBA" id="ARBA00023128"/>
    </source>
</evidence>
<comment type="caution">
    <text evidence="10">The sequence shown here is derived from an EMBL/GenBank/DDBJ whole genome shotgun (WGS) entry which is preliminary data.</text>
</comment>
<dbReference type="PANTHER" id="PTHR21304">
    <property type="entry name" value="MICOS COMPLEX SUBUNIT MIC10"/>
    <property type="match status" value="1"/>
</dbReference>
<evidence type="ECO:0000256" key="2">
    <source>
        <dbReference type="ARBA" id="ARBA00004434"/>
    </source>
</evidence>
<name>A0A921QKN6_SORBI</name>
<protein>
    <submittedName>
        <fullName evidence="10">Uncharacterized protein</fullName>
    </submittedName>
</protein>
<organism evidence="10 11">
    <name type="scientific">Sorghum bicolor</name>
    <name type="common">Sorghum</name>
    <name type="synonym">Sorghum vulgare</name>
    <dbReference type="NCBI Taxonomy" id="4558"/>
    <lineage>
        <taxon>Eukaryota</taxon>
        <taxon>Viridiplantae</taxon>
        <taxon>Streptophyta</taxon>
        <taxon>Embryophyta</taxon>
        <taxon>Tracheophyta</taxon>
        <taxon>Spermatophyta</taxon>
        <taxon>Magnoliopsida</taxon>
        <taxon>Liliopsida</taxon>
        <taxon>Poales</taxon>
        <taxon>Poaceae</taxon>
        <taxon>PACMAD clade</taxon>
        <taxon>Panicoideae</taxon>
        <taxon>Andropogonodae</taxon>
        <taxon>Andropogoneae</taxon>
        <taxon>Sorghinae</taxon>
        <taxon>Sorghum</taxon>
    </lineage>
</organism>
<gene>
    <name evidence="10" type="ORF">BDA96_07G141900</name>
</gene>
<evidence type="ECO:0000313" key="11">
    <source>
        <dbReference type="Proteomes" id="UP000807115"/>
    </source>
</evidence>
<evidence type="ECO:0000256" key="5">
    <source>
        <dbReference type="ARBA" id="ARBA00022792"/>
    </source>
</evidence>
<evidence type="ECO:0000256" key="9">
    <source>
        <dbReference type="SAM" id="MobiDB-lite"/>
    </source>
</evidence>
<evidence type="ECO:0000256" key="6">
    <source>
        <dbReference type="ARBA" id="ARBA00022989"/>
    </source>
</evidence>
<comment type="similarity">
    <text evidence="3">Belongs to the MICOS complex subunit Mic10 family.</text>
</comment>
<keyword evidence="8" id="KW-0472">Membrane</keyword>
<reference evidence="10" key="1">
    <citation type="journal article" date="2019" name="BMC Genomics">
        <title>A new reference genome for Sorghum bicolor reveals high levels of sequence similarity between sweet and grain genotypes: implications for the genetics of sugar metabolism.</title>
        <authorList>
            <person name="Cooper E.A."/>
            <person name="Brenton Z.W."/>
            <person name="Flinn B.S."/>
            <person name="Jenkins J."/>
            <person name="Shu S."/>
            <person name="Flowers D."/>
            <person name="Luo F."/>
            <person name="Wang Y."/>
            <person name="Xia P."/>
            <person name="Barry K."/>
            <person name="Daum C."/>
            <person name="Lipzen A."/>
            <person name="Yoshinaga Y."/>
            <person name="Schmutz J."/>
            <person name="Saski C."/>
            <person name="Vermerris W."/>
            <person name="Kresovich S."/>
        </authorList>
    </citation>
    <scope>NUCLEOTIDE SEQUENCE</scope>
</reference>
<comment type="subcellular location">
    <subcellularLocation>
        <location evidence="2">Mitochondrion inner membrane</location>
        <topology evidence="2">Single-pass membrane protein</topology>
    </subcellularLocation>
</comment>
<dbReference type="PANTHER" id="PTHR21304:SF0">
    <property type="entry name" value="MICOS COMPLEX SUBUNIT MIC10"/>
    <property type="match status" value="1"/>
</dbReference>
<dbReference type="InterPro" id="IPR007512">
    <property type="entry name" value="Mic10"/>
</dbReference>
<feature type="compositionally biased region" description="Pro residues" evidence="9">
    <location>
        <begin position="173"/>
        <end position="192"/>
    </location>
</feature>
<feature type="region of interest" description="Disordered" evidence="9">
    <location>
        <begin position="63"/>
        <end position="197"/>
    </location>
</feature>
<evidence type="ECO:0000256" key="4">
    <source>
        <dbReference type="ARBA" id="ARBA00022692"/>
    </source>
</evidence>
<keyword evidence="7" id="KW-0496">Mitochondrion</keyword>
<sequence>MEITEGWLGWANDLTAHPINCACFASISAWTSFGAKNVWFFRLPGTCERVLPSRKHRNLHLPSRVGNLHLPSQASGLRPPHSTLANRPRPQRAPAPAHPGTRPLSPALPARHPPAHAASPGARTPGTRPPSAASRLPERQPAAPVPPGERSRARTTVDAARAPRPQRAGCPGASPPPPPPAPVTSSPPPKSGIPPRYDLDDKWDACLDLSIRRVTYYSLAGAFAGLLFHNVRCCNIYCLNS</sequence>
<evidence type="ECO:0000256" key="1">
    <source>
        <dbReference type="ARBA" id="ARBA00002689"/>
    </source>
</evidence>
<dbReference type="Proteomes" id="UP000807115">
    <property type="component" value="Chromosome 7"/>
</dbReference>
<evidence type="ECO:0000313" key="10">
    <source>
        <dbReference type="EMBL" id="KAG0523658.1"/>
    </source>
</evidence>
<accession>A0A921QKN6</accession>
<reference evidence="10" key="2">
    <citation type="submission" date="2020-10" db="EMBL/GenBank/DDBJ databases">
        <authorList>
            <person name="Cooper E.A."/>
            <person name="Brenton Z.W."/>
            <person name="Flinn B.S."/>
            <person name="Jenkins J."/>
            <person name="Shu S."/>
            <person name="Flowers D."/>
            <person name="Luo F."/>
            <person name="Wang Y."/>
            <person name="Xia P."/>
            <person name="Barry K."/>
            <person name="Daum C."/>
            <person name="Lipzen A."/>
            <person name="Yoshinaga Y."/>
            <person name="Schmutz J."/>
            <person name="Saski C."/>
            <person name="Vermerris W."/>
            <person name="Kresovich S."/>
        </authorList>
    </citation>
    <scope>NUCLEOTIDE SEQUENCE</scope>
</reference>
<evidence type="ECO:0000256" key="3">
    <source>
        <dbReference type="ARBA" id="ARBA00006792"/>
    </source>
</evidence>
<keyword evidence="6" id="KW-1133">Transmembrane helix</keyword>
<dbReference type="AlphaFoldDB" id="A0A921QKN6"/>